<protein>
    <submittedName>
        <fullName evidence="1">Uncharacterized protein</fullName>
    </submittedName>
</protein>
<proteinExistence type="predicted"/>
<dbReference type="AlphaFoldDB" id="A0A165AH04"/>
<keyword evidence="2" id="KW-1185">Reference proteome</keyword>
<evidence type="ECO:0000313" key="2">
    <source>
        <dbReference type="Proteomes" id="UP000182631"/>
    </source>
</evidence>
<name>A0A165AH04_9SYNE</name>
<dbReference type="EMBL" id="FITM01000171">
    <property type="protein sequence ID" value="SAY39449.1"/>
    <property type="molecule type" value="Genomic_DNA"/>
</dbReference>
<gene>
    <name evidence="1" type="ORF">FLM9_1600</name>
</gene>
<sequence length="58" mass="6590">MQGKLAVTCRRSPIPMGWSHPERSGDQHLYLTLNILHKGAYIRRCPSLSTTEVLRISI</sequence>
<accession>A0A165AH04</accession>
<evidence type="ECO:0000313" key="1">
    <source>
        <dbReference type="EMBL" id="SAY39449.1"/>
    </source>
</evidence>
<dbReference type="Proteomes" id="UP000182631">
    <property type="component" value="Unassembled WGS sequence"/>
</dbReference>
<organism evidence="1 2">
    <name type="scientific">Candidatus Synechococcus spongiarum</name>
    <dbReference type="NCBI Taxonomy" id="431041"/>
    <lineage>
        <taxon>Bacteria</taxon>
        <taxon>Bacillati</taxon>
        <taxon>Cyanobacteriota</taxon>
        <taxon>Cyanophyceae</taxon>
        <taxon>Synechococcales</taxon>
        <taxon>Synechococcaceae</taxon>
        <taxon>Synechococcus</taxon>
    </lineage>
</organism>
<reference evidence="2" key="1">
    <citation type="submission" date="2016-02" db="EMBL/GenBank/DDBJ databases">
        <authorList>
            <person name="liu f."/>
        </authorList>
    </citation>
    <scope>NUCLEOTIDE SEQUENCE [LARGE SCALE GENOMIC DNA]</scope>
</reference>